<evidence type="ECO:0000313" key="2">
    <source>
        <dbReference type="Proteomes" id="UP000594014"/>
    </source>
</evidence>
<keyword evidence="2" id="KW-1185">Reference proteome</keyword>
<protein>
    <submittedName>
        <fullName evidence="1">PolC-type DNA polymerase III</fullName>
        <ecNumber evidence="1">2.7.7.7</ecNumber>
    </submittedName>
</protein>
<dbReference type="Proteomes" id="UP000594014">
    <property type="component" value="Chromosome"/>
</dbReference>
<name>A0ACD1A8B4_9FIRM</name>
<gene>
    <name evidence="1" type="ORF">FRZ06_03980</name>
</gene>
<organism evidence="1 2">
    <name type="scientific">Anoxybacterium hadale</name>
    <dbReference type="NCBI Taxonomy" id="3408580"/>
    <lineage>
        <taxon>Bacteria</taxon>
        <taxon>Bacillati</taxon>
        <taxon>Bacillota</taxon>
        <taxon>Clostridia</taxon>
        <taxon>Peptostreptococcales</taxon>
        <taxon>Anaerovoracaceae</taxon>
        <taxon>Anoxybacterium</taxon>
    </lineage>
</organism>
<dbReference type="EMBL" id="CP042469">
    <property type="protein sequence ID" value="QOX62562.1"/>
    <property type="molecule type" value="Genomic_DNA"/>
</dbReference>
<accession>A0ACD1A8B4</accession>
<proteinExistence type="predicted"/>
<keyword evidence="1" id="KW-0808">Transferase</keyword>
<sequence length="1272" mass="142124">MKSLIENTINWNKIGKHPKESYIFSIGKAVVSKETAVLSLDIQLNFVIPFSDAERISDLVRSQIPGLNGVKLNFIYENVILSEQEILKHYIEHMIHEINGSYAAITKTIFPKEFQIEGGQLTIMALGAVAVSELNDKVAHHFEQYLKRDFGIVTSVVFENHKDNYKETAKERALQAEKELEEATKALKQAAASGGSGGSGGNGAGGAFGGKSPGSNGGNGGGFNKGGEKWKRREKEEPMVGNRILGKNINESPVPMSSITVDSGQVTIEGMLFRKESRTIKNNKKLVTLLVTDKVTSMCVKLFCSEEKWTEIDENLKSGDYVKIRGNAEFDTFENILVVMGKDIEKTEKEGRKDHSEKKRVELHAHTKMSAMDGLNEIGGMIKTAAKWGQKAIAITDHGVVQAFPDAAKTVKYGKLDIKLIFGLEGYLYDDSNDADGTIDYKSKNTYHIILLAQTQEGLKNLYKLVSISHLEYFYKRPRIPKSVLTAHREGLIIGSACEAGEVYRSILHKKSEEEIVRIAEYYDYLEIQPLVNNQFLIDNGTVPDREALKDINRKIIDLGRKLGKTVAATCDAHYSNPEEALYRKILMAGQGFKDIEGDKGLHMRTTQEMLEEFDYLGEETAREVVIEATNRIADMVEKVVPVPSGKFPPKIDGAEDRLRTRCMETAWGIYGNPLPELVQKRLDRELDSIINNGYAVMYVSAEMLVQKSLSDGYLVGSRGSVGSSFAATMGGITEVNPLAPHYICPNSECKNSEFITDGSYDCGIDMPDKNCPKCGTLYKKDGFSIPFEVFLGFEGDKEPDIDLNFAGEYQPVAHKYVEDIFGRENVFRAGTIGTVASKTAYGFVMKYFEERQQPVNKWEADRLTECCTGVRRTTGQHPGGIIIVPRGHEIFEFCPVQHPANDMTTDIITTHFDYHSIDENLLKLDILGHDVPSMIRQLQDMTGVDPLLVPLKDPKVDSLFNGIEGLDIKDPDYKFTHGSYGIPEFGTKFVRQMLDDTKPSMFADLVRISGFSHGTDVWINNAQEFIKSGLATMKDAISTRDDIMNYLILKGLPNKTAFKIMENVRKGKGITQEEADLMAENNVPEWYIESCRRIKYMFPKAHAVAYVMMSYRIAYYKVYHPVEFYCVLFTTKVSEFDADTILKGARAIMNKIELIEAKGKNATKKEEDEVTVLEIAYEMYSRGYEFSPAEIGKSHATRFLVVDGKALLPFVALSGVGESAAKSIVAEYEKKPFISVDDMRNRAKVNKTAIEALTNHGVLSDIPESDQLCLF</sequence>
<reference evidence="1" key="1">
    <citation type="submission" date="2019-08" db="EMBL/GenBank/DDBJ databases">
        <title>Genome sequence of Clostridiales bacterium MT110.</title>
        <authorList>
            <person name="Cao J."/>
        </authorList>
    </citation>
    <scope>NUCLEOTIDE SEQUENCE</scope>
    <source>
        <strain evidence="1">MT110</strain>
    </source>
</reference>
<evidence type="ECO:0000313" key="1">
    <source>
        <dbReference type="EMBL" id="QOX62562.1"/>
    </source>
</evidence>
<dbReference type="EC" id="2.7.7.7" evidence="1"/>
<keyword evidence="1" id="KW-0548">Nucleotidyltransferase</keyword>